<dbReference type="AlphaFoldDB" id="A0A1I4T5F0"/>
<proteinExistence type="predicted"/>
<evidence type="ECO:0000313" key="3">
    <source>
        <dbReference type="Proteomes" id="UP000199614"/>
    </source>
</evidence>
<dbReference type="STRING" id="260086.SAMN05216207_1002115"/>
<keyword evidence="3" id="KW-1185">Reference proteome</keyword>
<reference evidence="2 3" key="1">
    <citation type="submission" date="2016-10" db="EMBL/GenBank/DDBJ databases">
        <authorList>
            <person name="de Groot N.N."/>
        </authorList>
    </citation>
    <scope>NUCLEOTIDE SEQUENCE [LARGE SCALE GENOMIC DNA]</scope>
    <source>
        <strain evidence="2 3">CGMCC 4.1877</strain>
    </source>
</reference>
<feature type="region of interest" description="Disordered" evidence="1">
    <location>
        <begin position="1"/>
        <end position="37"/>
    </location>
</feature>
<evidence type="ECO:0000313" key="2">
    <source>
        <dbReference type="EMBL" id="SFM71871.1"/>
    </source>
</evidence>
<organism evidence="2 3">
    <name type="scientific">Pseudonocardia ammonioxydans</name>
    <dbReference type="NCBI Taxonomy" id="260086"/>
    <lineage>
        <taxon>Bacteria</taxon>
        <taxon>Bacillati</taxon>
        <taxon>Actinomycetota</taxon>
        <taxon>Actinomycetes</taxon>
        <taxon>Pseudonocardiales</taxon>
        <taxon>Pseudonocardiaceae</taxon>
        <taxon>Pseudonocardia</taxon>
    </lineage>
</organism>
<dbReference type="EMBL" id="FOUY01000002">
    <property type="protein sequence ID" value="SFM71871.1"/>
    <property type="molecule type" value="Genomic_DNA"/>
</dbReference>
<dbReference type="Proteomes" id="UP000199614">
    <property type="component" value="Unassembled WGS sequence"/>
</dbReference>
<sequence>MIVVNAPPTGIRDTPEGLRGGPGARSGHVGPPTGSGP</sequence>
<accession>A0A1I4T5F0</accession>
<protein>
    <submittedName>
        <fullName evidence="2">Uncharacterized protein</fullName>
    </submittedName>
</protein>
<evidence type="ECO:0000256" key="1">
    <source>
        <dbReference type="SAM" id="MobiDB-lite"/>
    </source>
</evidence>
<name>A0A1I4T5F0_PSUAM</name>
<gene>
    <name evidence="2" type="ORF">SAMN05216207_1002115</name>
</gene>